<evidence type="ECO:0008006" key="3">
    <source>
        <dbReference type="Google" id="ProtNLM"/>
    </source>
</evidence>
<organism evidence="2">
    <name type="scientific">marine metagenome</name>
    <dbReference type="NCBI Taxonomy" id="408172"/>
    <lineage>
        <taxon>unclassified sequences</taxon>
        <taxon>metagenomes</taxon>
        <taxon>ecological metagenomes</taxon>
    </lineage>
</organism>
<accession>A0A382IQ71</accession>
<gene>
    <name evidence="2" type="ORF">METZ01_LOCUS254236</name>
</gene>
<proteinExistence type="predicted"/>
<keyword evidence="1" id="KW-0472">Membrane</keyword>
<dbReference type="AlphaFoldDB" id="A0A382IQ71"/>
<reference evidence="2" key="1">
    <citation type="submission" date="2018-05" db="EMBL/GenBank/DDBJ databases">
        <authorList>
            <person name="Lanie J.A."/>
            <person name="Ng W.-L."/>
            <person name="Kazmierczak K.M."/>
            <person name="Andrzejewski T.M."/>
            <person name="Davidsen T.M."/>
            <person name="Wayne K.J."/>
            <person name="Tettelin H."/>
            <person name="Glass J.I."/>
            <person name="Rusch D."/>
            <person name="Podicherti R."/>
            <person name="Tsui H.-C.T."/>
            <person name="Winkler M.E."/>
        </authorList>
    </citation>
    <scope>NUCLEOTIDE SEQUENCE</scope>
</reference>
<keyword evidence="1" id="KW-0812">Transmembrane</keyword>
<feature type="non-terminal residue" evidence="2">
    <location>
        <position position="59"/>
    </location>
</feature>
<protein>
    <recommendedName>
        <fullName evidence="3">RND transporter</fullName>
    </recommendedName>
</protein>
<dbReference type="EMBL" id="UINC01068619">
    <property type="protein sequence ID" value="SVC01382.1"/>
    <property type="molecule type" value="Genomic_DNA"/>
</dbReference>
<name>A0A382IQ71_9ZZZZ</name>
<evidence type="ECO:0000256" key="1">
    <source>
        <dbReference type="SAM" id="Phobius"/>
    </source>
</evidence>
<evidence type="ECO:0000313" key="2">
    <source>
        <dbReference type="EMBL" id="SVC01382.1"/>
    </source>
</evidence>
<sequence length="59" mass="6671">MRDFAHVADFLVPRRRQAHIVVVILSILMLPGISATFSPIDIESYDMESPELDANEVLM</sequence>
<keyword evidence="1" id="KW-1133">Transmembrane helix</keyword>
<feature type="transmembrane region" description="Helical" evidence="1">
    <location>
        <begin position="20"/>
        <end position="40"/>
    </location>
</feature>